<feature type="transmembrane region" description="Helical" evidence="8">
    <location>
        <begin position="250"/>
        <end position="273"/>
    </location>
</feature>
<keyword evidence="6 8" id="KW-1133">Transmembrane helix</keyword>
<accession>A0A644UIS6</accession>
<dbReference type="AlphaFoldDB" id="A0A644UIS6"/>
<keyword evidence="4" id="KW-1003">Cell membrane</keyword>
<evidence type="ECO:0000256" key="8">
    <source>
        <dbReference type="SAM" id="Phobius"/>
    </source>
</evidence>
<comment type="similarity">
    <text evidence="2">Belongs to the auxin efflux carrier (TC 2.A.69) family.</text>
</comment>
<evidence type="ECO:0000313" key="9">
    <source>
        <dbReference type="EMBL" id="MPL78907.1"/>
    </source>
</evidence>
<feature type="transmembrane region" description="Helical" evidence="8">
    <location>
        <begin position="221"/>
        <end position="238"/>
    </location>
</feature>
<feature type="transmembrane region" description="Helical" evidence="8">
    <location>
        <begin position="58"/>
        <end position="80"/>
    </location>
</feature>
<dbReference type="PANTHER" id="PTHR36838">
    <property type="entry name" value="AUXIN EFFLUX CARRIER FAMILY PROTEIN"/>
    <property type="match status" value="1"/>
</dbReference>
<dbReference type="GO" id="GO:0055085">
    <property type="term" value="P:transmembrane transport"/>
    <property type="evidence" value="ECO:0007669"/>
    <property type="project" value="InterPro"/>
</dbReference>
<evidence type="ECO:0000256" key="1">
    <source>
        <dbReference type="ARBA" id="ARBA00004651"/>
    </source>
</evidence>
<evidence type="ECO:0000256" key="4">
    <source>
        <dbReference type="ARBA" id="ARBA00022475"/>
    </source>
</evidence>
<keyword evidence="5 8" id="KW-0812">Transmembrane</keyword>
<comment type="subcellular location">
    <subcellularLocation>
        <location evidence="1">Cell membrane</location>
        <topology evidence="1">Multi-pass membrane protein</topology>
    </subcellularLocation>
</comment>
<feature type="transmembrane region" description="Helical" evidence="8">
    <location>
        <begin position="189"/>
        <end position="209"/>
    </location>
</feature>
<feature type="transmembrane region" description="Helical" evidence="8">
    <location>
        <begin position="150"/>
        <end position="168"/>
    </location>
</feature>
<feature type="transmembrane region" description="Helical" evidence="8">
    <location>
        <begin position="122"/>
        <end position="144"/>
    </location>
</feature>
<protein>
    <submittedName>
        <fullName evidence="9">Uncharacterized protein</fullName>
    </submittedName>
</protein>
<dbReference type="EMBL" id="VSSQ01000121">
    <property type="protein sequence ID" value="MPL78907.1"/>
    <property type="molecule type" value="Genomic_DNA"/>
</dbReference>
<dbReference type="GO" id="GO:0005886">
    <property type="term" value="C:plasma membrane"/>
    <property type="evidence" value="ECO:0007669"/>
    <property type="project" value="UniProtKB-SubCell"/>
</dbReference>
<evidence type="ECO:0000256" key="6">
    <source>
        <dbReference type="ARBA" id="ARBA00022989"/>
    </source>
</evidence>
<organism evidence="9">
    <name type="scientific">bioreactor metagenome</name>
    <dbReference type="NCBI Taxonomy" id="1076179"/>
    <lineage>
        <taxon>unclassified sequences</taxon>
        <taxon>metagenomes</taxon>
        <taxon>ecological metagenomes</taxon>
    </lineage>
</organism>
<evidence type="ECO:0000256" key="7">
    <source>
        <dbReference type="ARBA" id="ARBA00023136"/>
    </source>
</evidence>
<sequence>MFTEIHVFANNKEHVTGEIISMEAIMHALQGIVTIMILISIGFILAKCGWFEEHSEAMIARLVTQLCLPAYMLVNLTTTFTHDELMSMSSGLFVPILSIFLCYFIGKGVAALIKVPRSRRGVFCSVFFTANSIFIGLPLCLALFGESGSPYVMLYYIANTLTFWTIAVHDIAQDAGFDAPLFSIGTLKAVLSPPLFGFIFGIIMVMLNLHLPGPLLTSCRYIGNMVTPLAMLFIGIAISKYRWADIHFDFELLVAMVGRFGVAPVCVFVLLPIFHLPILMSQVFVMQAAMPAMTNTAIVAKAYGGDYEYAAKLTVVSVFVAVITTPFYMWILQG</sequence>
<proteinExistence type="inferred from homology"/>
<feature type="transmembrane region" description="Helical" evidence="8">
    <location>
        <begin position="279"/>
        <end position="298"/>
    </location>
</feature>
<dbReference type="InterPro" id="IPR004776">
    <property type="entry name" value="Mem_transp_PIN-like"/>
</dbReference>
<comment type="caution">
    <text evidence="9">The sequence shown here is derived from an EMBL/GenBank/DDBJ whole genome shotgun (WGS) entry which is preliminary data.</text>
</comment>
<dbReference type="Pfam" id="PF03547">
    <property type="entry name" value="Mem_trans"/>
    <property type="match status" value="1"/>
</dbReference>
<evidence type="ECO:0000256" key="2">
    <source>
        <dbReference type="ARBA" id="ARBA00010145"/>
    </source>
</evidence>
<reference evidence="9" key="1">
    <citation type="submission" date="2019-08" db="EMBL/GenBank/DDBJ databases">
        <authorList>
            <person name="Kucharzyk K."/>
            <person name="Murdoch R.W."/>
            <person name="Higgins S."/>
            <person name="Loffler F."/>
        </authorList>
    </citation>
    <scope>NUCLEOTIDE SEQUENCE</scope>
</reference>
<name>A0A644UIS6_9ZZZZ</name>
<keyword evidence="7 8" id="KW-0472">Membrane</keyword>
<gene>
    <name evidence="9" type="ORF">SDC9_24779</name>
</gene>
<evidence type="ECO:0000256" key="3">
    <source>
        <dbReference type="ARBA" id="ARBA00022448"/>
    </source>
</evidence>
<feature type="transmembrane region" description="Helical" evidence="8">
    <location>
        <begin position="310"/>
        <end position="331"/>
    </location>
</feature>
<feature type="transmembrane region" description="Helical" evidence="8">
    <location>
        <begin position="24"/>
        <end position="46"/>
    </location>
</feature>
<feature type="transmembrane region" description="Helical" evidence="8">
    <location>
        <begin position="92"/>
        <end position="110"/>
    </location>
</feature>
<dbReference type="PANTHER" id="PTHR36838:SF1">
    <property type="entry name" value="SLR1864 PROTEIN"/>
    <property type="match status" value="1"/>
</dbReference>
<dbReference type="InterPro" id="IPR038770">
    <property type="entry name" value="Na+/solute_symporter_sf"/>
</dbReference>
<evidence type="ECO:0000256" key="5">
    <source>
        <dbReference type="ARBA" id="ARBA00022692"/>
    </source>
</evidence>
<keyword evidence="3" id="KW-0813">Transport</keyword>
<dbReference type="Gene3D" id="1.20.1530.20">
    <property type="match status" value="1"/>
</dbReference>